<sequence>MIVCLTTTNRKMIIKNTKMNFPCFPYIQTKTETEYFKILKSSNTNILPFLRTIKSKMTISVLHVCLTTILRK</sequence>
<evidence type="ECO:0000313" key="1">
    <source>
        <dbReference type="EMBL" id="JAP16886.1"/>
    </source>
</evidence>
<dbReference type="AlphaFoldDB" id="A0A0V0HBL1"/>
<protein>
    <submittedName>
        <fullName evidence="1">Putative ovule protein</fullName>
    </submittedName>
</protein>
<dbReference type="EMBL" id="GEDG01023244">
    <property type="protein sequence ID" value="JAP16886.1"/>
    <property type="molecule type" value="Transcribed_RNA"/>
</dbReference>
<reference evidence="1" key="1">
    <citation type="submission" date="2015-12" db="EMBL/GenBank/DDBJ databases">
        <title>Gene expression during late stages of embryo sac development: a critical building block for successful pollen-pistil interactions.</title>
        <authorList>
            <person name="Liu Y."/>
            <person name="Joly V."/>
            <person name="Sabar M."/>
            <person name="Matton D.P."/>
        </authorList>
    </citation>
    <scope>NUCLEOTIDE SEQUENCE</scope>
</reference>
<proteinExistence type="predicted"/>
<accession>A0A0V0HBL1</accession>
<name>A0A0V0HBL1_SOLCH</name>
<organism evidence="1">
    <name type="scientific">Solanum chacoense</name>
    <name type="common">Chaco potato</name>
    <dbReference type="NCBI Taxonomy" id="4108"/>
    <lineage>
        <taxon>Eukaryota</taxon>
        <taxon>Viridiplantae</taxon>
        <taxon>Streptophyta</taxon>
        <taxon>Embryophyta</taxon>
        <taxon>Tracheophyta</taxon>
        <taxon>Spermatophyta</taxon>
        <taxon>Magnoliopsida</taxon>
        <taxon>eudicotyledons</taxon>
        <taxon>Gunneridae</taxon>
        <taxon>Pentapetalae</taxon>
        <taxon>asterids</taxon>
        <taxon>lamiids</taxon>
        <taxon>Solanales</taxon>
        <taxon>Solanaceae</taxon>
        <taxon>Solanoideae</taxon>
        <taxon>Solaneae</taxon>
        <taxon>Solanum</taxon>
    </lineage>
</organism>